<protein>
    <submittedName>
        <fullName evidence="1">Uncharacterized protein</fullName>
    </submittedName>
</protein>
<accession>A0AA86VG01</accession>
<evidence type="ECO:0000313" key="1">
    <source>
        <dbReference type="EMBL" id="CAJ1940768.1"/>
    </source>
</evidence>
<sequence>MGLLAQNINRPKSERCGPRALFSPTRIQVNVTISNKDSKETLRCHVDRALTLTLVQFSVRDQVQKTPVKKARCRVG</sequence>
<organism evidence="1 2">
    <name type="scientific">Sphenostylis stenocarpa</name>
    <dbReference type="NCBI Taxonomy" id="92480"/>
    <lineage>
        <taxon>Eukaryota</taxon>
        <taxon>Viridiplantae</taxon>
        <taxon>Streptophyta</taxon>
        <taxon>Embryophyta</taxon>
        <taxon>Tracheophyta</taxon>
        <taxon>Spermatophyta</taxon>
        <taxon>Magnoliopsida</taxon>
        <taxon>eudicotyledons</taxon>
        <taxon>Gunneridae</taxon>
        <taxon>Pentapetalae</taxon>
        <taxon>rosids</taxon>
        <taxon>fabids</taxon>
        <taxon>Fabales</taxon>
        <taxon>Fabaceae</taxon>
        <taxon>Papilionoideae</taxon>
        <taxon>50 kb inversion clade</taxon>
        <taxon>NPAAA clade</taxon>
        <taxon>indigoferoid/millettioid clade</taxon>
        <taxon>Phaseoleae</taxon>
        <taxon>Sphenostylis</taxon>
    </lineage>
</organism>
<gene>
    <name evidence="1" type="ORF">AYBTSS11_LOCUS9896</name>
</gene>
<dbReference type="Gramene" id="rna-AYBTSS11_LOCUS9896">
    <property type="protein sequence ID" value="CAJ1940768.1"/>
    <property type="gene ID" value="gene-AYBTSS11_LOCUS9896"/>
</dbReference>
<name>A0AA86VG01_9FABA</name>
<keyword evidence="2" id="KW-1185">Reference proteome</keyword>
<reference evidence="1" key="1">
    <citation type="submission" date="2023-10" db="EMBL/GenBank/DDBJ databases">
        <authorList>
            <person name="Domelevo Entfellner J.-B."/>
        </authorList>
    </citation>
    <scope>NUCLEOTIDE SEQUENCE</scope>
</reference>
<dbReference type="AlphaFoldDB" id="A0AA86VG01"/>
<proteinExistence type="predicted"/>
<dbReference type="EMBL" id="OY731400">
    <property type="protein sequence ID" value="CAJ1940768.1"/>
    <property type="molecule type" value="Genomic_DNA"/>
</dbReference>
<evidence type="ECO:0000313" key="2">
    <source>
        <dbReference type="Proteomes" id="UP001189624"/>
    </source>
</evidence>
<dbReference type="Proteomes" id="UP001189624">
    <property type="component" value="Chromosome 3"/>
</dbReference>